<accession>A0ACB7ZAK9</accession>
<dbReference type="EMBL" id="CM037162">
    <property type="protein sequence ID" value="KAH7862813.1"/>
    <property type="molecule type" value="Genomic_DNA"/>
</dbReference>
<comment type="caution">
    <text evidence="1">The sequence shown here is derived from an EMBL/GenBank/DDBJ whole genome shotgun (WGS) entry which is preliminary data.</text>
</comment>
<protein>
    <submittedName>
        <fullName evidence="1">Uncharacterized protein</fullName>
    </submittedName>
</protein>
<reference evidence="1 2" key="1">
    <citation type="journal article" date="2021" name="Hortic Res">
        <title>High-quality reference genome and annotation aids understanding of berry development for evergreen blueberry (Vaccinium darrowii).</title>
        <authorList>
            <person name="Yu J."/>
            <person name="Hulse-Kemp A.M."/>
            <person name="Babiker E."/>
            <person name="Staton M."/>
        </authorList>
    </citation>
    <scope>NUCLEOTIDE SEQUENCE [LARGE SCALE GENOMIC DNA]</scope>
    <source>
        <strain evidence="2">cv. NJ 8807/NJ 8810</strain>
        <tissue evidence="1">Young leaf</tissue>
    </source>
</reference>
<organism evidence="1 2">
    <name type="scientific">Vaccinium darrowii</name>
    <dbReference type="NCBI Taxonomy" id="229202"/>
    <lineage>
        <taxon>Eukaryota</taxon>
        <taxon>Viridiplantae</taxon>
        <taxon>Streptophyta</taxon>
        <taxon>Embryophyta</taxon>
        <taxon>Tracheophyta</taxon>
        <taxon>Spermatophyta</taxon>
        <taxon>Magnoliopsida</taxon>
        <taxon>eudicotyledons</taxon>
        <taxon>Gunneridae</taxon>
        <taxon>Pentapetalae</taxon>
        <taxon>asterids</taxon>
        <taxon>Ericales</taxon>
        <taxon>Ericaceae</taxon>
        <taxon>Vaccinioideae</taxon>
        <taxon>Vaccinieae</taxon>
        <taxon>Vaccinium</taxon>
    </lineage>
</organism>
<keyword evidence="2" id="KW-1185">Reference proteome</keyword>
<dbReference type="Proteomes" id="UP000828048">
    <property type="component" value="Chromosome 12"/>
</dbReference>
<sequence length="113" mass="12042">MVFFSAIFSCFCPSSPSRVSDDSGSQKEKELSSGKGERKSKSSGAPIVMSYFPVNSYASRFCFCPSSLSRVSDDSGSQKEKGPSSGKGERKSKSSGAPIVMLHFPVNSYASCL</sequence>
<name>A0ACB7ZAK9_9ERIC</name>
<proteinExistence type="predicted"/>
<evidence type="ECO:0000313" key="2">
    <source>
        <dbReference type="Proteomes" id="UP000828048"/>
    </source>
</evidence>
<gene>
    <name evidence="1" type="ORF">Vadar_009915</name>
</gene>
<evidence type="ECO:0000313" key="1">
    <source>
        <dbReference type="EMBL" id="KAH7862813.1"/>
    </source>
</evidence>